<protein>
    <recommendedName>
        <fullName evidence="3">Haem-NO-binding</fullName>
    </recommendedName>
</protein>
<accession>A0A1G5H9I4</accession>
<dbReference type="EMBL" id="FMVT01000006">
    <property type="protein sequence ID" value="SCY60446.1"/>
    <property type="molecule type" value="Genomic_DNA"/>
</dbReference>
<evidence type="ECO:0000313" key="2">
    <source>
        <dbReference type="Proteomes" id="UP000199502"/>
    </source>
</evidence>
<proteinExistence type="predicted"/>
<reference evidence="1 2" key="1">
    <citation type="submission" date="2016-10" db="EMBL/GenBank/DDBJ databases">
        <authorList>
            <person name="de Groot N.N."/>
        </authorList>
    </citation>
    <scope>NUCLEOTIDE SEQUENCE [LARGE SCALE GENOMIC DNA]</scope>
    <source>
        <strain evidence="1 2">CGMCC 1.8925</strain>
    </source>
</reference>
<dbReference type="Gene3D" id="3.90.1520.10">
    <property type="entry name" value="H-NOX domain"/>
    <property type="match status" value="1"/>
</dbReference>
<sequence length="189" mass="20429">MHGLIDRAVEEYLRSAYGEGFARLPRGPQAEQGGGAACRGIERGHDALCAAASLLGKPASEMLEDLGAWLARIEPVRRLLRFSGRDFRDFLLSLEELPGRAELVLPSLLVPRLRATAAGDCVTIRLLEPDMRWQDVLTGLIRGMADDYGALCLISSEKGGITVDIWEDRFAEGRQFTLHLAGAVGAGGA</sequence>
<name>A0A1G5H9I4_9RHOB</name>
<dbReference type="InterPro" id="IPR024096">
    <property type="entry name" value="NO_sig/Golgi_transp_ligand-bd"/>
</dbReference>
<gene>
    <name evidence="1" type="ORF">SAMN05660710_02061</name>
</gene>
<dbReference type="STRING" id="336292.SAMN05660710_02061"/>
<keyword evidence="2" id="KW-1185">Reference proteome</keyword>
<dbReference type="AlphaFoldDB" id="A0A1G5H9I4"/>
<evidence type="ECO:0000313" key="1">
    <source>
        <dbReference type="EMBL" id="SCY60446.1"/>
    </source>
</evidence>
<dbReference type="SUPFAM" id="SSF111126">
    <property type="entry name" value="Ligand-binding domain in the NO signalling and Golgi transport"/>
    <property type="match status" value="1"/>
</dbReference>
<organism evidence="1 2">
    <name type="scientific">Paracoccus tibetensis</name>
    <dbReference type="NCBI Taxonomy" id="336292"/>
    <lineage>
        <taxon>Bacteria</taxon>
        <taxon>Pseudomonadati</taxon>
        <taxon>Pseudomonadota</taxon>
        <taxon>Alphaproteobacteria</taxon>
        <taxon>Rhodobacterales</taxon>
        <taxon>Paracoccaceae</taxon>
        <taxon>Paracoccus</taxon>
    </lineage>
</organism>
<dbReference type="RefSeq" id="WP_090743524.1">
    <property type="nucleotide sequence ID" value="NZ_FMVT01000006.1"/>
</dbReference>
<dbReference type="OrthoDB" id="981203at2"/>
<dbReference type="GO" id="GO:0020037">
    <property type="term" value="F:heme binding"/>
    <property type="evidence" value="ECO:0007669"/>
    <property type="project" value="InterPro"/>
</dbReference>
<dbReference type="InterPro" id="IPR038158">
    <property type="entry name" value="H-NOX_domain_sf"/>
</dbReference>
<evidence type="ECO:0008006" key="3">
    <source>
        <dbReference type="Google" id="ProtNLM"/>
    </source>
</evidence>
<dbReference type="Proteomes" id="UP000199502">
    <property type="component" value="Unassembled WGS sequence"/>
</dbReference>